<dbReference type="Proteomes" id="UP000749559">
    <property type="component" value="Unassembled WGS sequence"/>
</dbReference>
<reference evidence="2" key="1">
    <citation type="submission" date="2022-03" db="EMBL/GenBank/DDBJ databases">
        <authorList>
            <person name="Martin C."/>
        </authorList>
    </citation>
    <scope>NUCLEOTIDE SEQUENCE</scope>
</reference>
<evidence type="ECO:0000313" key="3">
    <source>
        <dbReference type="Proteomes" id="UP000749559"/>
    </source>
</evidence>
<proteinExistence type="predicted"/>
<sequence>VVEGVMTAHMGQHNLRPHSIVFSIDGLSAKLTPGKMNKDFIEKLSQLNESQQNNSHSRIIGTNKNDNKDKQTVSTRMLPDVSDAGGFESSDDAGVITYNSTTKITKNGKRKLSSSSNHDENSLPIAWNPKPKKRKDENPVKCLLCSKQCESAALLREHSKIHTVGLKSQYEDSTDGYKEDQDTYVGLGYEPDAQSNSSSPVFPSFSDEVLSPFPSTSQSSNEDNVECMKSNDHGYGFITKNTPTLQPSKTKGLKRQLDYASNKPGKDCNNHGEIETGTMADKNDRSSTHKQRSTDDRPAPSGPTTTNEANLRQEKKKEIDTAFKEVKDKLRDISYGRIAYWRHKKYLRGQASRMDLVHDAANLSKDYNESEKEYVMTLLQAVKAPMIERNKQDDYRLLVLMPVVIVHIAAEKEKCETDEDSEGGKLKADEQKSPPEDISFIMSPTPDDLCIGHWVVLPVKGEGNSIPWIGKIIRKAKHTITFEWGDKAMNDQTKWVVGCSQPKTASVKVKTILASFPFSNSQSPFAFPKRIEKLMYEISNIPKHKYL</sequence>
<feature type="compositionally biased region" description="Polar residues" evidence="1">
    <location>
        <begin position="239"/>
        <end position="249"/>
    </location>
</feature>
<feature type="non-terminal residue" evidence="2">
    <location>
        <position position="1"/>
    </location>
</feature>
<feature type="compositionally biased region" description="Basic and acidic residues" evidence="1">
    <location>
        <begin position="264"/>
        <end position="274"/>
    </location>
</feature>
<evidence type="ECO:0000256" key="1">
    <source>
        <dbReference type="SAM" id="MobiDB-lite"/>
    </source>
</evidence>
<comment type="caution">
    <text evidence="2">The sequence shown here is derived from an EMBL/GenBank/DDBJ whole genome shotgun (WGS) entry which is preliminary data.</text>
</comment>
<evidence type="ECO:0000313" key="2">
    <source>
        <dbReference type="EMBL" id="CAH1786791.1"/>
    </source>
</evidence>
<name>A0A8J1U3J9_OWEFU</name>
<dbReference type="PROSITE" id="PS00028">
    <property type="entry name" value="ZINC_FINGER_C2H2_1"/>
    <property type="match status" value="1"/>
</dbReference>
<feature type="compositionally biased region" description="Basic and acidic residues" evidence="1">
    <location>
        <begin position="422"/>
        <end position="435"/>
    </location>
</feature>
<feature type="region of interest" description="Disordered" evidence="1">
    <location>
        <begin position="238"/>
        <end position="316"/>
    </location>
</feature>
<feature type="region of interest" description="Disordered" evidence="1">
    <location>
        <begin position="48"/>
        <end position="73"/>
    </location>
</feature>
<feature type="compositionally biased region" description="Polar residues" evidence="1">
    <location>
        <begin position="48"/>
        <end position="64"/>
    </location>
</feature>
<gene>
    <name evidence="2" type="ORF">OFUS_LOCUS12617</name>
</gene>
<dbReference type="InterPro" id="IPR013087">
    <property type="entry name" value="Znf_C2H2_type"/>
</dbReference>
<organism evidence="2 3">
    <name type="scientific">Owenia fusiformis</name>
    <name type="common">Polychaete worm</name>
    <dbReference type="NCBI Taxonomy" id="6347"/>
    <lineage>
        <taxon>Eukaryota</taxon>
        <taxon>Metazoa</taxon>
        <taxon>Spiralia</taxon>
        <taxon>Lophotrochozoa</taxon>
        <taxon>Annelida</taxon>
        <taxon>Polychaeta</taxon>
        <taxon>Sedentaria</taxon>
        <taxon>Canalipalpata</taxon>
        <taxon>Sabellida</taxon>
        <taxon>Oweniida</taxon>
        <taxon>Oweniidae</taxon>
        <taxon>Owenia</taxon>
    </lineage>
</organism>
<feature type="compositionally biased region" description="Basic and acidic residues" evidence="1">
    <location>
        <begin position="281"/>
        <end position="298"/>
    </location>
</feature>
<feature type="region of interest" description="Disordered" evidence="1">
    <location>
        <begin position="104"/>
        <end position="137"/>
    </location>
</feature>
<accession>A0A8J1U3J9</accession>
<dbReference type="EMBL" id="CAIIXF020000006">
    <property type="protein sequence ID" value="CAH1786791.1"/>
    <property type="molecule type" value="Genomic_DNA"/>
</dbReference>
<feature type="region of interest" description="Disordered" evidence="1">
    <location>
        <begin position="415"/>
        <end position="437"/>
    </location>
</feature>
<protein>
    <submittedName>
        <fullName evidence="2">Uncharacterized protein</fullName>
    </submittedName>
</protein>
<dbReference type="AlphaFoldDB" id="A0A8J1U3J9"/>
<keyword evidence="3" id="KW-1185">Reference proteome</keyword>